<dbReference type="Gene3D" id="2.60.450.10">
    <property type="entry name" value="Lipopolysaccharide (LPS) transport protein A like domain"/>
    <property type="match status" value="1"/>
</dbReference>
<dbReference type="EMBL" id="CP141769">
    <property type="protein sequence ID" value="WRS39854.1"/>
    <property type="molecule type" value="Genomic_DNA"/>
</dbReference>
<dbReference type="PANTHER" id="PTHR36504:SF1">
    <property type="entry name" value="LIPOPOLYSACCHARIDE EXPORT SYSTEM PROTEIN LPTA"/>
    <property type="match status" value="1"/>
</dbReference>
<dbReference type="InterPro" id="IPR014340">
    <property type="entry name" value="LptA"/>
</dbReference>
<keyword evidence="2 4" id="KW-0732">Signal</keyword>
<evidence type="ECO:0000256" key="4">
    <source>
        <dbReference type="HAMAP-Rule" id="MF_01914"/>
    </source>
</evidence>
<dbReference type="RefSeq" id="WP_324780386.1">
    <property type="nucleotide sequence ID" value="NZ_CP141769.1"/>
</dbReference>
<comment type="subcellular location">
    <subcellularLocation>
        <location evidence="4">Periplasm</location>
    </subcellularLocation>
</comment>
<accession>A0ABZ1CKE0</accession>
<gene>
    <name evidence="4 6" type="primary">lptA</name>
    <name evidence="6" type="ORF">VA613_03030</name>
</gene>
<dbReference type="PANTHER" id="PTHR36504">
    <property type="entry name" value="LIPOPOLYSACCHARIDE EXPORT SYSTEM PROTEIN LPTA"/>
    <property type="match status" value="1"/>
</dbReference>
<feature type="domain" description="Organic solvent tolerance-like N-terminal" evidence="5">
    <location>
        <begin position="34"/>
        <end position="143"/>
    </location>
</feature>
<comment type="similarity">
    <text evidence="4">Belongs to the LptA family.</text>
</comment>
<sequence length="178" mass="19383" precursor="true">MKRSRTRLCAALFAGLMASAAHAEKADRDKPVNLEADTVTLDDIHKVSVYQGNVVLSQGTMLLRADRVQVTQTADGLDKVSATGRPVAFRQKMDGRDEYIEGFADRIDYDGATSQLELIGQAMLRRGGDELRGAQISYNANTEFYKVVGQPGAKTPSGRVRAVIRPKPRTAPQPPAKP</sequence>
<proteinExistence type="inferred from homology"/>
<dbReference type="NCBIfam" id="TIGR03002">
    <property type="entry name" value="outer_YhbN_LptA"/>
    <property type="match status" value="1"/>
</dbReference>
<evidence type="ECO:0000256" key="1">
    <source>
        <dbReference type="ARBA" id="ARBA00022448"/>
    </source>
</evidence>
<comment type="function">
    <text evidence="4">Involved in the assembly of lipopolysaccharide (LPS). Required for the translocation of LPS from the inner membrane to the outer membrane.</text>
</comment>
<reference evidence="6 7" key="1">
    <citation type="submission" date="2023-12" db="EMBL/GenBank/DDBJ databases">
        <title>Thiobacillus sedimentum sp. nov., a chemolithoautotrophic sulfur-oxidizing bacterium isolated from freshwater sediment.</title>
        <authorList>
            <person name="Luo J."/>
            <person name="Dai C."/>
        </authorList>
    </citation>
    <scope>NUCLEOTIDE SEQUENCE [LARGE SCALE GENOMIC DNA]</scope>
    <source>
        <strain evidence="6 7">SCUT-2</strain>
    </source>
</reference>
<name>A0ABZ1CKE0_9PROT</name>
<feature type="signal peptide" evidence="4">
    <location>
        <begin position="1"/>
        <end position="23"/>
    </location>
</feature>
<dbReference type="Pfam" id="PF03968">
    <property type="entry name" value="LptD_N"/>
    <property type="match status" value="1"/>
</dbReference>
<feature type="chain" id="PRO_5044911543" description="Lipopolysaccharide export system protein LptA" evidence="4">
    <location>
        <begin position="24"/>
        <end position="178"/>
    </location>
</feature>
<evidence type="ECO:0000313" key="6">
    <source>
        <dbReference type="EMBL" id="WRS39854.1"/>
    </source>
</evidence>
<comment type="subunit">
    <text evidence="4">Component of the lipopolysaccharide transport and assembly complex.</text>
</comment>
<dbReference type="InterPro" id="IPR052037">
    <property type="entry name" value="LPS_export_LptA"/>
</dbReference>
<protein>
    <recommendedName>
        <fullName evidence="4">Lipopolysaccharide export system protein LptA</fullName>
    </recommendedName>
</protein>
<keyword evidence="3 4" id="KW-0574">Periplasm</keyword>
<dbReference type="InterPro" id="IPR005653">
    <property type="entry name" value="OstA-like_N"/>
</dbReference>
<dbReference type="Proteomes" id="UP001334732">
    <property type="component" value="Chromosome"/>
</dbReference>
<dbReference type="HAMAP" id="MF_01914">
    <property type="entry name" value="LPS_assembly_LptA"/>
    <property type="match status" value="1"/>
</dbReference>
<evidence type="ECO:0000256" key="3">
    <source>
        <dbReference type="ARBA" id="ARBA00022764"/>
    </source>
</evidence>
<keyword evidence="1 4" id="KW-0813">Transport</keyword>
<organism evidence="6 7">
    <name type="scientific">Thiobacillus sedimenti</name>
    <dbReference type="NCBI Taxonomy" id="3110231"/>
    <lineage>
        <taxon>Bacteria</taxon>
        <taxon>Pseudomonadati</taxon>
        <taxon>Pseudomonadota</taxon>
        <taxon>Betaproteobacteria</taxon>
        <taxon>Nitrosomonadales</taxon>
        <taxon>Thiobacillaceae</taxon>
        <taxon>Thiobacillus</taxon>
    </lineage>
</organism>
<keyword evidence="7" id="KW-1185">Reference proteome</keyword>
<evidence type="ECO:0000313" key="7">
    <source>
        <dbReference type="Proteomes" id="UP001334732"/>
    </source>
</evidence>
<evidence type="ECO:0000256" key="2">
    <source>
        <dbReference type="ARBA" id="ARBA00022729"/>
    </source>
</evidence>
<evidence type="ECO:0000259" key="5">
    <source>
        <dbReference type="Pfam" id="PF03968"/>
    </source>
</evidence>